<dbReference type="PANTHER" id="PTHR43463:SF1">
    <property type="entry name" value="NICOTINATE-NUCLEOTIDE--DIMETHYLBENZIMIDAZOLE PHOSPHORIBOSYLTRANSFERASE"/>
    <property type="match status" value="1"/>
</dbReference>
<evidence type="ECO:0000256" key="7">
    <source>
        <dbReference type="ARBA" id="ARBA00022679"/>
    </source>
</evidence>
<keyword evidence="6 10" id="KW-0328">Glycosyltransferase</keyword>
<dbReference type="SUPFAM" id="SSF52733">
    <property type="entry name" value="Nicotinate mononucleotide:5,6-dimethylbenzimidazole phosphoribosyltransferase (CobT)"/>
    <property type="match status" value="1"/>
</dbReference>
<dbReference type="InterPro" id="IPR003200">
    <property type="entry name" value="Nict_dMeBzImd_PRibTrfase"/>
</dbReference>
<keyword evidence="7 10" id="KW-0808">Transferase</keyword>
<dbReference type="InterPro" id="IPR017846">
    <property type="entry name" value="Nict_dMeBzImd_PRibTrfase_bact"/>
</dbReference>
<dbReference type="Gene3D" id="3.40.50.10210">
    <property type="match status" value="1"/>
</dbReference>
<proteinExistence type="inferred from homology"/>
<comment type="similarity">
    <text evidence="2 10">Belongs to the CobT family.</text>
</comment>
<evidence type="ECO:0000313" key="12">
    <source>
        <dbReference type="Proteomes" id="UP000664303"/>
    </source>
</evidence>
<dbReference type="HAMAP" id="MF_00230">
    <property type="entry name" value="CobT"/>
    <property type="match status" value="1"/>
</dbReference>
<dbReference type="EC" id="2.4.2.21" evidence="3 10"/>
<evidence type="ECO:0000256" key="9">
    <source>
        <dbReference type="ARBA" id="ARBA00047340"/>
    </source>
</evidence>
<dbReference type="NCBIfam" id="NF000996">
    <property type="entry name" value="PRK00105.1"/>
    <property type="match status" value="1"/>
</dbReference>
<evidence type="ECO:0000256" key="8">
    <source>
        <dbReference type="ARBA" id="ARBA00030686"/>
    </source>
</evidence>
<dbReference type="Proteomes" id="UP000664303">
    <property type="component" value="Unassembled WGS sequence"/>
</dbReference>
<comment type="catalytic activity">
    <reaction evidence="9 10">
        <text>5,6-dimethylbenzimidazole + nicotinate beta-D-ribonucleotide = alpha-ribazole 5'-phosphate + nicotinate + H(+)</text>
        <dbReference type="Rhea" id="RHEA:11196"/>
        <dbReference type="ChEBI" id="CHEBI:15378"/>
        <dbReference type="ChEBI" id="CHEBI:15890"/>
        <dbReference type="ChEBI" id="CHEBI:32544"/>
        <dbReference type="ChEBI" id="CHEBI:57502"/>
        <dbReference type="ChEBI" id="CHEBI:57918"/>
        <dbReference type="EC" id="2.4.2.21"/>
    </reaction>
</comment>
<sequence length="348" mass="36446">MTWYYGECPAPSQRHRDLARKRQDELTKPPGSLGRLEKVAVDFAGWQSRAIPELSRVAVRVFAADHGISRRGVSAFPPEVTAQMVDNFVGGGAAISVLSQPLRADFAVVNMGTFEPVANAPKLHNLQLAPGSADFSEEPALSAALTERCLETGKAQVDMLDCQLFIAGEMGIGNTTAAAAICAAHLGLDGAAVAGRGTGIDDATLRRKRELIDTALNLHAGALDAPLGILQCLGGLEIAALCGAYLRCGQRRIPVLVDGFIATAAALLAAAINPGLRPWLMAAHRSSEGAHGRALDALGLDPLLDLGMRLGEGSGAAVAVPILQSALRLHAQMATFHQAHVQEGETHT</sequence>
<feature type="active site" description="Proton acceptor" evidence="10">
    <location>
        <position position="312"/>
    </location>
</feature>
<dbReference type="GO" id="GO:0008939">
    <property type="term" value="F:nicotinate-nucleotide-dimethylbenzimidazole phosphoribosyltransferase activity"/>
    <property type="evidence" value="ECO:0007669"/>
    <property type="project" value="UniProtKB-UniRule"/>
</dbReference>
<dbReference type="InterPro" id="IPR023195">
    <property type="entry name" value="Nict_dMeBzImd_PRibTrfase_N"/>
</dbReference>
<evidence type="ECO:0000313" key="11">
    <source>
        <dbReference type="EMBL" id="MBN7796219.1"/>
    </source>
</evidence>
<evidence type="ECO:0000256" key="10">
    <source>
        <dbReference type="HAMAP-Rule" id="MF_00230"/>
    </source>
</evidence>
<evidence type="ECO:0000256" key="1">
    <source>
        <dbReference type="ARBA" id="ARBA00005049"/>
    </source>
</evidence>
<accession>A0A939DDR5</accession>
<dbReference type="NCBIfam" id="TIGR03160">
    <property type="entry name" value="cobT_DBIPRT"/>
    <property type="match status" value="1"/>
</dbReference>
<evidence type="ECO:0000256" key="2">
    <source>
        <dbReference type="ARBA" id="ARBA00007110"/>
    </source>
</evidence>
<comment type="pathway">
    <text evidence="1 10">Nucleoside biosynthesis; alpha-ribazole biosynthesis; alpha-ribazole from 5,6-dimethylbenzimidazole: step 1/2.</text>
</comment>
<organism evidence="11 12">
    <name type="scientific">Parahaliea mediterranea</name>
    <dbReference type="NCBI Taxonomy" id="651086"/>
    <lineage>
        <taxon>Bacteria</taxon>
        <taxon>Pseudomonadati</taxon>
        <taxon>Pseudomonadota</taxon>
        <taxon>Gammaproteobacteria</taxon>
        <taxon>Cellvibrionales</taxon>
        <taxon>Halieaceae</taxon>
        <taxon>Parahaliea</taxon>
    </lineage>
</organism>
<dbReference type="AlphaFoldDB" id="A0A939DDR5"/>
<keyword evidence="12" id="KW-1185">Reference proteome</keyword>
<reference evidence="11" key="1">
    <citation type="submission" date="2021-02" db="EMBL/GenBank/DDBJ databases">
        <title>PHA producing bacteria isolated from coastal sediment in Guangdong, Shenzhen.</title>
        <authorList>
            <person name="Zheng W."/>
            <person name="Yu S."/>
            <person name="Huang Y."/>
        </authorList>
    </citation>
    <scope>NUCLEOTIDE SEQUENCE</scope>
    <source>
        <strain evidence="11">TN14-10</strain>
    </source>
</reference>
<evidence type="ECO:0000256" key="6">
    <source>
        <dbReference type="ARBA" id="ARBA00022676"/>
    </source>
</evidence>
<name>A0A939DDR5_9GAMM</name>
<dbReference type="GO" id="GO:0009236">
    <property type="term" value="P:cobalamin biosynthetic process"/>
    <property type="evidence" value="ECO:0007669"/>
    <property type="project" value="UniProtKB-UniRule"/>
</dbReference>
<dbReference type="InterPro" id="IPR036087">
    <property type="entry name" value="Nict_dMeBzImd_PRibTrfase_sf"/>
</dbReference>
<evidence type="ECO:0000256" key="5">
    <source>
        <dbReference type="ARBA" id="ARBA00022573"/>
    </source>
</evidence>
<dbReference type="RefSeq" id="WP_206559662.1">
    <property type="nucleotide sequence ID" value="NZ_JAFKCZ010000004.1"/>
</dbReference>
<dbReference type="PANTHER" id="PTHR43463">
    <property type="entry name" value="NICOTINATE-NUCLEOTIDE--DIMETHYLBENZIMIDAZOLE PHOSPHORIBOSYLTRANSFERASE"/>
    <property type="match status" value="1"/>
</dbReference>
<evidence type="ECO:0000256" key="3">
    <source>
        <dbReference type="ARBA" id="ARBA00011991"/>
    </source>
</evidence>
<dbReference type="FunFam" id="3.40.50.10210:FF:000001">
    <property type="entry name" value="Nicotinate-nucleotide--dimethylbenzimidazole phosphoribosyltransferase"/>
    <property type="match status" value="1"/>
</dbReference>
<dbReference type="EMBL" id="JAFKCZ010000004">
    <property type="protein sequence ID" value="MBN7796219.1"/>
    <property type="molecule type" value="Genomic_DNA"/>
</dbReference>
<dbReference type="Gene3D" id="1.10.1610.10">
    <property type="match status" value="1"/>
</dbReference>
<comment type="function">
    <text evidence="10">Catalyzes the synthesis of alpha-ribazole-5'-phosphate from nicotinate mononucleotide (NAMN) and 5,6-dimethylbenzimidazole (DMB).</text>
</comment>
<gene>
    <name evidence="10 11" type="primary">cobT</name>
    <name evidence="11" type="ORF">JYP50_06445</name>
</gene>
<keyword evidence="5 10" id="KW-0169">Cobalamin biosynthesis</keyword>
<dbReference type="Pfam" id="PF02277">
    <property type="entry name" value="DBI_PRT"/>
    <property type="match status" value="1"/>
</dbReference>
<dbReference type="CDD" id="cd02439">
    <property type="entry name" value="DMB-PRT_CobT"/>
    <property type="match status" value="1"/>
</dbReference>
<comment type="caution">
    <text evidence="11">The sequence shown here is derived from an EMBL/GenBank/DDBJ whole genome shotgun (WGS) entry which is preliminary data.</text>
</comment>
<protein>
    <recommendedName>
        <fullName evidence="4 10">Nicotinate-nucleotide--dimethylbenzimidazole phosphoribosyltransferase</fullName>
        <shortName evidence="10">NN:DBI PRT</shortName>
        <ecNumber evidence="3 10">2.4.2.21</ecNumber>
    </recommendedName>
    <alternativeName>
        <fullName evidence="8 10">N(1)-alpha-phosphoribosyltransferase</fullName>
    </alternativeName>
</protein>
<evidence type="ECO:0000256" key="4">
    <source>
        <dbReference type="ARBA" id="ARBA00015486"/>
    </source>
</evidence>